<evidence type="ECO:0000313" key="2">
    <source>
        <dbReference type="EMBL" id="KAK8238485.1"/>
    </source>
</evidence>
<sequence>MRFISSMGNPPRLSKRLWTLGLLATLVLLLLLCTLRPERQQQQQQQQPQEALQKRGDPCGENTGTASFDGSNDNGDKETHPCALRPVQQTQTALQKRGDPRGEDNDGNDNGDEANHPWWEKQDKIHFAPIWPGPAKEPSNTRTKCDTKAWLFWLSFNAHQHDFERHRKARDILCLPEPAWKSDACTMAPDKPFNSFEFKAACQRRDFAMLNLRQYINRAKALTKEQREREKINFNIWKKIRERYRIDLDNACLQEAKGAKLFCRLVAKVYYYGFVP</sequence>
<dbReference type="InterPro" id="IPR036444">
    <property type="entry name" value="PLipase_A2_dom_sf"/>
</dbReference>
<reference evidence="2 3" key="1">
    <citation type="submission" date="2024-04" db="EMBL/GenBank/DDBJ databases">
        <title>Phyllosticta paracitricarpa is synonymous to the EU quarantine fungus P. citricarpa based on phylogenomic analyses.</title>
        <authorList>
            <consortium name="Lawrence Berkeley National Laboratory"/>
            <person name="Van Ingen-Buijs V.A."/>
            <person name="Van Westerhoven A.C."/>
            <person name="Haridas S."/>
            <person name="Skiadas P."/>
            <person name="Martin F."/>
            <person name="Groenewald J.Z."/>
            <person name="Crous P.W."/>
            <person name="Seidl M.F."/>
        </authorList>
    </citation>
    <scope>NUCLEOTIDE SEQUENCE [LARGE SCALE GENOMIC DNA]</scope>
    <source>
        <strain evidence="2 3">CBS 123374</strain>
    </source>
</reference>
<feature type="region of interest" description="Disordered" evidence="1">
    <location>
        <begin position="42"/>
        <end position="119"/>
    </location>
</feature>
<evidence type="ECO:0000313" key="3">
    <source>
        <dbReference type="Proteomes" id="UP001492380"/>
    </source>
</evidence>
<dbReference type="InterPro" id="IPR015141">
    <property type="entry name" value="PLipase_A2_prok/fun"/>
</dbReference>
<protein>
    <submittedName>
        <fullName evidence="2">Uncharacterized protein</fullName>
    </submittedName>
</protein>
<organism evidence="2 3">
    <name type="scientific">Phyllosticta capitalensis</name>
    <dbReference type="NCBI Taxonomy" id="121624"/>
    <lineage>
        <taxon>Eukaryota</taxon>
        <taxon>Fungi</taxon>
        <taxon>Dikarya</taxon>
        <taxon>Ascomycota</taxon>
        <taxon>Pezizomycotina</taxon>
        <taxon>Dothideomycetes</taxon>
        <taxon>Dothideomycetes incertae sedis</taxon>
        <taxon>Botryosphaeriales</taxon>
        <taxon>Phyllostictaceae</taxon>
        <taxon>Phyllosticta</taxon>
    </lineage>
</organism>
<gene>
    <name evidence="2" type="ORF">HDK90DRAFT_226856</name>
</gene>
<keyword evidence="3" id="KW-1185">Reference proteome</keyword>
<name>A0ABR1YU24_9PEZI</name>
<dbReference type="SUPFAM" id="SSF48619">
    <property type="entry name" value="Phospholipase A2, PLA2"/>
    <property type="match status" value="1"/>
</dbReference>
<accession>A0ABR1YU24</accession>
<dbReference type="Proteomes" id="UP001492380">
    <property type="component" value="Unassembled WGS sequence"/>
</dbReference>
<dbReference type="EMBL" id="JBBWRZ010000004">
    <property type="protein sequence ID" value="KAK8238485.1"/>
    <property type="molecule type" value="Genomic_DNA"/>
</dbReference>
<proteinExistence type="predicted"/>
<comment type="caution">
    <text evidence="2">The sequence shown here is derived from an EMBL/GenBank/DDBJ whole genome shotgun (WGS) entry which is preliminary data.</text>
</comment>
<feature type="compositionally biased region" description="Polar residues" evidence="1">
    <location>
        <begin position="62"/>
        <end position="73"/>
    </location>
</feature>
<dbReference type="Pfam" id="PF09056">
    <property type="entry name" value="Phospholip_A2_3"/>
    <property type="match status" value="1"/>
</dbReference>
<evidence type="ECO:0000256" key="1">
    <source>
        <dbReference type="SAM" id="MobiDB-lite"/>
    </source>
</evidence>
<dbReference type="Gene3D" id="1.20.90.10">
    <property type="entry name" value="Phospholipase A2 domain"/>
    <property type="match status" value="1"/>
</dbReference>